<dbReference type="GO" id="GO:0004672">
    <property type="term" value="F:protein kinase activity"/>
    <property type="evidence" value="ECO:0007669"/>
    <property type="project" value="InterPro"/>
</dbReference>
<evidence type="ECO:0000313" key="4">
    <source>
        <dbReference type="Proteomes" id="UP000562984"/>
    </source>
</evidence>
<evidence type="ECO:0000259" key="2">
    <source>
        <dbReference type="PROSITE" id="PS50011"/>
    </source>
</evidence>
<dbReference type="NCBIfam" id="NF038151">
    <property type="entry name" value="lanthi_synth_III"/>
    <property type="match status" value="1"/>
</dbReference>
<accession>A0A849AE06</accession>
<protein>
    <submittedName>
        <fullName evidence="3">Protein kinase/lanthionine synthetase C family protein</fullName>
    </submittedName>
</protein>
<dbReference type="InterPro" id="IPR011009">
    <property type="entry name" value="Kinase-like_dom_sf"/>
</dbReference>
<keyword evidence="3" id="KW-0418">Kinase</keyword>
<dbReference type="InterPro" id="IPR058053">
    <property type="entry name" value="RamC_C"/>
</dbReference>
<feature type="region of interest" description="Disordered" evidence="1">
    <location>
        <begin position="934"/>
        <end position="955"/>
    </location>
</feature>
<dbReference type="Gene3D" id="1.50.10.10">
    <property type="match status" value="1"/>
</dbReference>
<proteinExistence type="predicted"/>
<gene>
    <name evidence="3" type="ORF">HKD39_13410</name>
</gene>
<dbReference type="Proteomes" id="UP000562984">
    <property type="component" value="Unassembled WGS sequence"/>
</dbReference>
<dbReference type="GO" id="GO:0005975">
    <property type="term" value="P:carbohydrate metabolic process"/>
    <property type="evidence" value="ECO:0007669"/>
    <property type="project" value="InterPro"/>
</dbReference>
<reference evidence="3 4" key="1">
    <citation type="submission" date="2020-05" db="EMBL/GenBank/DDBJ databases">
        <title>Nakamurella sp. DB0629 isolated from air conditioner.</title>
        <authorList>
            <person name="Kim D.H."/>
            <person name="Kim D.-U."/>
        </authorList>
    </citation>
    <scope>NUCLEOTIDE SEQUENCE [LARGE SCALE GENOMIC DNA]</scope>
    <source>
        <strain evidence="3 4">DB0629</strain>
    </source>
</reference>
<comment type="caution">
    <text evidence="3">The sequence shown here is derived from an EMBL/GenBank/DDBJ whole genome shotgun (WGS) entry which is preliminary data.</text>
</comment>
<evidence type="ECO:0000313" key="3">
    <source>
        <dbReference type="EMBL" id="NNG36690.1"/>
    </source>
</evidence>
<name>A0A849AE06_9ACTN</name>
<dbReference type="RefSeq" id="WP_171200374.1">
    <property type="nucleotide sequence ID" value="NZ_JABEND010000007.1"/>
</dbReference>
<dbReference type="GO" id="GO:0031179">
    <property type="term" value="P:peptide modification"/>
    <property type="evidence" value="ECO:0007669"/>
    <property type="project" value="InterPro"/>
</dbReference>
<evidence type="ECO:0000256" key="1">
    <source>
        <dbReference type="SAM" id="MobiDB-lite"/>
    </source>
</evidence>
<dbReference type="InterPro" id="IPR053524">
    <property type="entry name" value="Aerial_hyphae_peptide-synth"/>
</dbReference>
<keyword evidence="4" id="KW-1185">Reference proteome</keyword>
<feature type="region of interest" description="Disordered" evidence="1">
    <location>
        <begin position="464"/>
        <end position="507"/>
    </location>
</feature>
<dbReference type="PROSITE" id="PS50011">
    <property type="entry name" value="PROTEIN_KINASE_DOM"/>
    <property type="match status" value="1"/>
</dbReference>
<dbReference type="SUPFAM" id="SSF158745">
    <property type="entry name" value="LanC-like"/>
    <property type="match status" value="1"/>
</dbReference>
<dbReference type="GO" id="GO:0005524">
    <property type="term" value="F:ATP binding"/>
    <property type="evidence" value="ECO:0007669"/>
    <property type="project" value="InterPro"/>
</dbReference>
<dbReference type="SMART" id="SM01260">
    <property type="entry name" value="LANC_like"/>
    <property type="match status" value="1"/>
</dbReference>
<dbReference type="InterPro" id="IPR057929">
    <property type="entry name" value="RamC_N"/>
</dbReference>
<sequence>MRANTELFSLADPVFFDHPARWNAERPAFALATGPVPAGWRRGERDGWVSLSPIGCQLPWQGWKIHVSSTPEAAERCLAKASALLTDEGVAFKFLRSPALVRAVNLKYAARSSSGKFITVYPSDLSVFEELLPALASALDGLDGPYILSDQRFRNGPVFARYGGFRSRFCYRPDGERCLAVEQPDGVLVPDERAPGAVAPNWAESPKVLRDTTIEAGDGPVTEFPYRVESALHFSNGGGVYLARTRSADGAGTEVILKEARPLAGCSGDGVDAVTRLRKEAAALLALHEVPGVPGLLGEHQVWEHHFIAVEKMPGITLQAWVASNNPLIGFEPNTTDCQAYTRRAARVLTRLRGVVDRVHRAGYVVGDVHPANIMVDADDQVSLVDFEAAVPVEAAVRQHNGHAGFVDRTAKGFEIDERAIDVVALWLLLPMTELLALDPGRRPALTQIALQHFPSAAAWLPQQHAAEPDNTSTRSGTAGAGRPDRRGRPLAAAKRTGPADASLGPDLGSAAARAAMAEALRMSMTLDRADRLFPGDFIQFEPGQAAAFGHGAAGVLWSLRLTGHPAPDGAVEWLRRRAFPPGTGPGFMDGSAGVAYVLAQLGCTETADSLLDSSLSQAAAVTDVSLHSGLAGIGWALLHTQAGDAAERLTAAKGLGDRLIALIDDGLPHGVDVPSGSAGRPADAGTNAGLLRGWSGVALFLQHLQATTGEWRWGAAATRAVRRDLALCVRAHNGTLQVDGGFRSWPYLEVGSAGIALVLDELIAHQLPGSPQHRQELAELHAELPLLAAALRSTFVIDAHLRRGRAGLMAAAARLAQTRPELGTAELAANHLSRLRWHAIDWRGALAFPADGLHRLSMDYLTGTAGVLAAVTATVDPTKPFLPFFDAAAGQIDPQTTGTGTETLMRVGAGARAQLPVTPRPTQRTHKVLVPADGPRRETSAGRQCVPGVPTEPV</sequence>
<dbReference type="Gene3D" id="1.10.510.10">
    <property type="entry name" value="Transferase(Phosphotransferase) domain 1"/>
    <property type="match status" value="1"/>
</dbReference>
<keyword evidence="3" id="KW-0808">Transferase</keyword>
<dbReference type="CDD" id="cd04791">
    <property type="entry name" value="LanC_SerThrkinase"/>
    <property type="match status" value="1"/>
</dbReference>
<dbReference type="InterPro" id="IPR007822">
    <property type="entry name" value="LANC-like"/>
</dbReference>
<dbReference type="InterPro" id="IPR012341">
    <property type="entry name" value="6hp_glycosidase-like_sf"/>
</dbReference>
<dbReference type="SUPFAM" id="SSF56112">
    <property type="entry name" value="Protein kinase-like (PK-like)"/>
    <property type="match status" value="1"/>
</dbReference>
<dbReference type="AlphaFoldDB" id="A0A849AE06"/>
<organism evidence="3 4">
    <name type="scientific">Nakamurella aerolata</name>
    <dbReference type="NCBI Taxonomy" id="1656892"/>
    <lineage>
        <taxon>Bacteria</taxon>
        <taxon>Bacillati</taxon>
        <taxon>Actinomycetota</taxon>
        <taxon>Actinomycetes</taxon>
        <taxon>Nakamurellales</taxon>
        <taxon>Nakamurellaceae</taxon>
        <taxon>Nakamurella</taxon>
    </lineage>
</organism>
<dbReference type="Pfam" id="PF25816">
    <property type="entry name" value="RamC_N"/>
    <property type="match status" value="1"/>
</dbReference>
<dbReference type="EMBL" id="JABEND010000007">
    <property type="protein sequence ID" value="NNG36690.1"/>
    <property type="molecule type" value="Genomic_DNA"/>
</dbReference>
<dbReference type="InterPro" id="IPR000719">
    <property type="entry name" value="Prot_kinase_dom"/>
</dbReference>
<feature type="domain" description="Protein kinase" evidence="2">
    <location>
        <begin position="226"/>
        <end position="549"/>
    </location>
</feature>